<proteinExistence type="predicted"/>
<keyword evidence="8" id="KW-1185">Reference proteome</keyword>
<dbReference type="GO" id="GO:0003677">
    <property type="term" value="F:DNA binding"/>
    <property type="evidence" value="ECO:0007669"/>
    <property type="project" value="UniProtKB-KW"/>
</dbReference>
<dbReference type="EMBL" id="KZ821219">
    <property type="protein sequence ID" value="PYH49128.1"/>
    <property type="molecule type" value="Genomic_DNA"/>
</dbReference>
<evidence type="ECO:0000259" key="6">
    <source>
        <dbReference type="PROSITE" id="PS50048"/>
    </source>
</evidence>
<dbReference type="InterPro" id="IPR001138">
    <property type="entry name" value="Zn2Cys6_DnaBD"/>
</dbReference>
<keyword evidence="3" id="KW-0804">Transcription</keyword>
<dbReference type="AlphaFoldDB" id="A0A319ABT7"/>
<protein>
    <recommendedName>
        <fullName evidence="6">Zn(2)-C6 fungal-type domain-containing protein</fullName>
    </recommendedName>
</protein>
<reference evidence="7 8" key="1">
    <citation type="submission" date="2016-12" db="EMBL/GenBank/DDBJ databases">
        <title>The genomes of Aspergillus section Nigri reveals drivers in fungal speciation.</title>
        <authorList>
            <consortium name="DOE Joint Genome Institute"/>
            <person name="Vesth T.C."/>
            <person name="Nybo J."/>
            <person name="Theobald S."/>
            <person name="Brandl J."/>
            <person name="Frisvad J.C."/>
            <person name="Nielsen K.F."/>
            <person name="Lyhne E.K."/>
            <person name="Kogle M.E."/>
            <person name="Kuo A."/>
            <person name="Riley R."/>
            <person name="Clum A."/>
            <person name="Nolan M."/>
            <person name="Lipzen A."/>
            <person name="Salamov A."/>
            <person name="Henrissat B."/>
            <person name="Wiebenga A."/>
            <person name="De Vries R.P."/>
            <person name="Grigoriev I.V."/>
            <person name="Mortensen U.H."/>
            <person name="Andersen M.R."/>
            <person name="Baker S.E."/>
        </authorList>
    </citation>
    <scope>NUCLEOTIDE SEQUENCE [LARGE SCALE GENOMIC DNA]</scope>
    <source>
        <strain evidence="7 8">JOP 1030-1</strain>
    </source>
</reference>
<dbReference type="GO" id="GO:0008270">
    <property type="term" value="F:zinc ion binding"/>
    <property type="evidence" value="ECO:0007669"/>
    <property type="project" value="InterPro"/>
</dbReference>
<dbReference type="GO" id="GO:0000981">
    <property type="term" value="F:DNA-binding transcription factor activity, RNA polymerase II-specific"/>
    <property type="evidence" value="ECO:0007669"/>
    <property type="project" value="InterPro"/>
</dbReference>
<evidence type="ECO:0000256" key="4">
    <source>
        <dbReference type="ARBA" id="ARBA00023242"/>
    </source>
</evidence>
<evidence type="ECO:0000256" key="3">
    <source>
        <dbReference type="ARBA" id="ARBA00023163"/>
    </source>
</evidence>
<dbReference type="InterPro" id="IPR036864">
    <property type="entry name" value="Zn2-C6_fun-type_DNA-bd_sf"/>
</dbReference>
<dbReference type="GeneID" id="37072738"/>
<dbReference type="SUPFAM" id="SSF57701">
    <property type="entry name" value="Zn2/Cys6 DNA-binding domain"/>
    <property type="match status" value="1"/>
</dbReference>
<sequence length="156" mass="17644">MTDTAITRLQNTLKCDLARKNRIQRACLLKRLSQWLWSIWVINSPETPAALIESTDRSKFTSATCATRKAPFYAYPVPDRPPADTPSHDSQSGQSCKACKAWGVPCDQVRPRCSHCLDQQILCFYVGPTRKATRKSIRSTKHNEVIDPTPRLQQEA</sequence>
<dbReference type="GO" id="GO:0009893">
    <property type="term" value="P:positive regulation of metabolic process"/>
    <property type="evidence" value="ECO:0007669"/>
    <property type="project" value="UniProtKB-ARBA"/>
</dbReference>
<dbReference type="PROSITE" id="PS50048">
    <property type="entry name" value="ZN2_CY6_FUNGAL_2"/>
    <property type="match status" value="1"/>
</dbReference>
<name>A0A319ABT7_9EURO</name>
<gene>
    <name evidence="7" type="ORF">BP01DRAFT_287759</name>
</gene>
<feature type="domain" description="Zn(2)-C6 fungal-type" evidence="6">
    <location>
        <begin position="95"/>
        <end position="125"/>
    </location>
</feature>
<keyword evidence="4" id="KW-0539">Nucleus</keyword>
<evidence type="ECO:0000256" key="2">
    <source>
        <dbReference type="ARBA" id="ARBA00023125"/>
    </source>
</evidence>
<feature type="region of interest" description="Disordered" evidence="5">
    <location>
        <begin position="135"/>
        <end position="156"/>
    </location>
</feature>
<keyword evidence="2" id="KW-0238">DNA-binding</keyword>
<accession>A0A319ABT7</accession>
<evidence type="ECO:0000256" key="5">
    <source>
        <dbReference type="SAM" id="MobiDB-lite"/>
    </source>
</evidence>
<dbReference type="RefSeq" id="XP_025435110.1">
    <property type="nucleotide sequence ID" value="XM_025571510.1"/>
</dbReference>
<dbReference type="Gene3D" id="4.10.240.10">
    <property type="entry name" value="Zn(2)-C6 fungal-type DNA-binding domain"/>
    <property type="match status" value="1"/>
</dbReference>
<evidence type="ECO:0000313" key="7">
    <source>
        <dbReference type="EMBL" id="PYH49128.1"/>
    </source>
</evidence>
<keyword evidence="1" id="KW-0805">Transcription regulation</keyword>
<evidence type="ECO:0000313" key="8">
    <source>
        <dbReference type="Proteomes" id="UP000248349"/>
    </source>
</evidence>
<dbReference type="OrthoDB" id="4427833at2759"/>
<organism evidence="7 8">
    <name type="scientific">Aspergillus saccharolyticus JOP 1030-1</name>
    <dbReference type="NCBI Taxonomy" id="1450539"/>
    <lineage>
        <taxon>Eukaryota</taxon>
        <taxon>Fungi</taxon>
        <taxon>Dikarya</taxon>
        <taxon>Ascomycota</taxon>
        <taxon>Pezizomycotina</taxon>
        <taxon>Eurotiomycetes</taxon>
        <taxon>Eurotiomycetidae</taxon>
        <taxon>Eurotiales</taxon>
        <taxon>Aspergillaceae</taxon>
        <taxon>Aspergillus</taxon>
        <taxon>Aspergillus subgen. Circumdati</taxon>
    </lineage>
</organism>
<dbReference type="Proteomes" id="UP000248349">
    <property type="component" value="Unassembled WGS sequence"/>
</dbReference>
<evidence type="ECO:0000256" key="1">
    <source>
        <dbReference type="ARBA" id="ARBA00023015"/>
    </source>
</evidence>